<protein>
    <submittedName>
        <fullName evidence="1">15862_t:CDS:1</fullName>
    </submittedName>
</protein>
<evidence type="ECO:0000313" key="1">
    <source>
        <dbReference type="EMBL" id="CAG8841876.1"/>
    </source>
</evidence>
<accession>A0ACA9SKX9</accession>
<evidence type="ECO:0000313" key="2">
    <source>
        <dbReference type="Proteomes" id="UP000789920"/>
    </source>
</evidence>
<dbReference type="Proteomes" id="UP000789920">
    <property type="component" value="Unassembled WGS sequence"/>
</dbReference>
<reference evidence="1" key="1">
    <citation type="submission" date="2021-06" db="EMBL/GenBank/DDBJ databases">
        <authorList>
            <person name="Kallberg Y."/>
            <person name="Tangrot J."/>
            <person name="Rosling A."/>
        </authorList>
    </citation>
    <scope>NUCLEOTIDE SEQUENCE</scope>
    <source>
        <strain evidence="1">MA461A</strain>
    </source>
</reference>
<gene>
    <name evidence="1" type="ORF">RPERSI_LOCUS32065</name>
</gene>
<proteinExistence type="predicted"/>
<keyword evidence="2" id="KW-1185">Reference proteome</keyword>
<dbReference type="EMBL" id="CAJVQC010132061">
    <property type="protein sequence ID" value="CAG8841876.1"/>
    <property type="molecule type" value="Genomic_DNA"/>
</dbReference>
<organism evidence="1 2">
    <name type="scientific">Racocetra persica</name>
    <dbReference type="NCBI Taxonomy" id="160502"/>
    <lineage>
        <taxon>Eukaryota</taxon>
        <taxon>Fungi</taxon>
        <taxon>Fungi incertae sedis</taxon>
        <taxon>Mucoromycota</taxon>
        <taxon>Glomeromycotina</taxon>
        <taxon>Glomeromycetes</taxon>
        <taxon>Diversisporales</taxon>
        <taxon>Gigasporaceae</taxon>
        <taxon>Racocetra</taxon>
    </lineage>
</organism>
<sequence>HLRLSPDDIWLTISQGVRQHINYNSEKFRHKFVRHEGQKEIFILVDDIISPSTLEVIKTEENVEKIELKELLECNFSTTTSSSLTASRIVLLDAVKKYFKYSIGLMCGIPKITLEGTLEDWMKLQEKIIHLRNLNLELNFWLDRLEPVICKLIETYRGEIDEEFWSKIVKINQSFGSGGEGPYITGWLTSFFPYDRTGQTIYNNLDISDIPNAWL</sequence>
<comment type="caution">
    <text evidence="1">The sequence shown here is derived from an EMBL/GenBank/DDBJ whole genome shotgun (WGS) entry which is preliminary data.</text>
</comment>
<feature type="non-terminal residue" evidence="1">
    <location>
        <position position="1"/>
    </location>
</feature>
<feature type="non-terminal residue" evidence="1">
    <location>
        <position position="215"/>
    </location>
</feature>
<name>A0ACA9SKX9_9GLOM</name>